<dbReference type="AlphaFoldDB" id="A0A4V2Z103"/>
<feature type="domain" description="Secretion system C-terminal sorting" evidence="2">
    <location>
        <begin position="45"/>
        <end position="110"/>
    </location>
</feature>
<dbReference type="EMBL" id="SMFO01000008">
    <property type="protein sequence ID" value="TDE03138.1"/>
    <property type="molecule type" value="Genomic_DNA"/>
</dbReference>
<reference evidence="3 4" key="1">
    <citation type="submission" date="2019-03" db="EMBL/GenBank/DDBJ databases">
        <title>Flavobacterium TSA-D2 sp. nov., isolated from arctic soil.</title>
        <authorList>
            <person name="Chaudhary D.K."/>
        </authorList>
    </citation>
    <scope>NUCLEOTIDE SEQUENCE [LARGE SCALE GENOMIC DNA]</scope>
    <source>
        <strain evidence="3 4">TSA-D2</strain>
    </source>
</reference>
<name>A0A4V2Z103_9FLAO</name>
<dbReference type="NCBIfam" id="TIGR04183">
    <property type="entry name" value="Por_Secre_tail"/>
    <property type="match status" value="1"/>
</dbReference>
<proteinExistence type="predicted"/>
<dbReference type="InterPro" id="IPR026444">
    <property type="entry name" value="Secre_tail"/>
</dbReference>
<evidence type="ECO:0000259" key="2">
    <source>
        <dbReference type="Pfam" id="PF18962"/>
    </source>
</evidence>
<sequence>MYFDVGKYNNRYILRFTGKTLSLSEETKIENSINIFYSENNETLVITNYILNLLVDEVALFNILGQTVSNWEIENKNQTQIVLPVKKLSTGIYVVKIKTTNGELSKKIIIP</sequence>
<dbReference type="Pfam" id="PF18962">
    <property type="entry name" value="Por_Secre_tail"/>
    <property type="match status" value="1"/>
</dbReference>
<evidence type="ECO:0000256" key="1">
    <source>
        <dbReference type="ARBA" id="ARBA00022729"/>
    </source>
</evidence>
<dbReference type="Proteomes" id="UP000294597">
    <property type="component" value="Unassembled WGS sequence"/>
</dbReference>
<comment type="caution">
    <text evidence="3">The sequence shown here is derived from an EMBL/GenBank/DDBJ whole genome shotgun (WGS) entry which is preliminary data.</text>
</comment>
<gene>
    <name evidence="3" type="ORF">E0F98_11100</name>
</gene>
<evidence type="ECO:0000313" key="4">
    <source>
        <dbReference type="Proteomes" id="UP000294597"/>
    </source>
</evidence>
<protein>
    <submittedName>
        <fullName evidence="3">T9SS type A sorting domain-containing protein</fullName>
    </submittedName>
</protein>
<keyword evidence="1" id="KW-0732">Signal</keyword>
<keyword evidence="4" id="KW-1185">Reference proteome</keyword>
<evidence type="ECO:0000313" key="3">
    <source>
        <dbReference type="EMBL" id="TDE03138.1"/>
    </source>
</evidence>
<accession>A0A4V2Z103</accession>
<organism evidence="3 4">
    <name type="scientific">Flavobacterium hiemivividum</name>
    <dbReference type="NCBI Taxonomy" id="2541734"/>
    <lineage>
        <taxon>Bacteria</taxon>
        <taxon>Pseudomonadati</taxon>
        <taxon>Bacteroidota</taxon>
        <taxon>Flavobacteriia</taxon>
        <taxon>Flavobacteriales</taxon>
        <taxon>Flavobacteriaceae</taxon>
        <taxon>Flavobacterium</taxon>
    </lineage>
</organism>